<dbReference type="InterPro" id="IPR001138">
    <property type="entry name" value="Zn2Cys6_DnaBD"/>
</dbReference>
<evidence type="ECO:0000256" key="4">
    <source>
        <dbReference type="ARBA" id="ARBA00022833"/>
    </source>
</evidence>
<comment type="similarity">
    <text evidence="2">Belongs to the MAL13 family.</text>
</comment>
<dbReference type="GO" id="GO:0008270">
    <property type="term" value="F:zinc ion binding"/>
    <property type="evidence" value="ECO:0007669"/>
    <property type="project" value="InterPro"/>
</dbReference>
<evidence type="ECO:0000256" key="2">
    <source>
        <dbReference type="ARBA" id="ARBA00009382"/>
    </source>
</evidence>
<evidence type="ECO:0000259" key="10">
    <source>
        <dbReference type="PROSITE" id="PS50048"/>
    </source>
</evidence>
<keyword evidence="7" id="KW-0804">Transcription</keyword>
<evidence type="ECO:0000313" key="12">
    <source>
        <dbReference type="Proteomes" id="UP000182334"/>
    </source>
</evidence>
<keyword evidence="4" id="KW-0862">Zinc</keyword>
<dbReference type="PANTHER" id="PTHR31668:SF18">
    <property type="entry name" value="MALTOSE FERMENTATION REGULATORY PROTEIN MAL13-RELATED"/>
    <property type="match status" value="1"/>
</dbReference>
<dbReference type="AlphaFoldDB" id="A0A1L0BCS9"/>
<dbReference type="Pfam" id="PF04082">
    <property type="entry name" value="Fungal_trans"/>
    <property type="match status" value="1"/>
</dbReference>
<evidence type="ECO:0000313" key="11">
    <source>
        <dbReference type="EMBL" id="SGZ49439.1"/>
    </source>
</evidence>
<dbReference type="PROSITE" id="PS50048">
    <property type="entry name" value="ZN2_CY6_FUNGAL_2"/>
    <property type="match status" value="1"/>
</dbReference>
<comment type="subcellular location">
    <subcellularLocation>
        <location evidence="1">Nucleus</location>
    </subcellularLocation>
</comment>
<gene>
    <name evidence="11" type="ORF">SAMEA4029010_CIC11G00000003597</name>
</gene>
<dbReference type="SUPFAM" id="SSF57701">
    <property type="entry name" value="Zn2/Cys6 DNA-binding domain"/>
    <property type="match status" value="1"/>
</dbReference>
<dbReference type="OrthoDB" id="2740448at2759"/>
<feature type="region of interest" description="Disordered" evidence="9">
    <location>
        <begin position="1"/>
        <end position="25"/>
    </location>
</feature>
<organism evidence="11 12">
    <name type="scientific">Sungouiella intermedia</name>
    <dbReference type="NCBI Taxonomy" id="45354"/>
    <lineage>
        <taxon>Eukaryota</taxon>
        <taxon>Fungi</taxon>
        <taxon>Dikarya</taxon>
        <taxon>Ascomycota</taxon>
        <taxon>Saccharomycotina</taxon>
        <taxon>Pichiomycetes</taxon>
        <taxon>Metschnikowiaceae</taxon>
        <taxon>Sungouiella</taxon>
    </lineage>
</organism>
<dbReference type="InterPro" id="IPR007219">
    <property type="entry name" value="XnlR_reg_dom"/>
</dbReference>
<dbReference type="GO" id="GO:0006351">
    <property type="term" value="P:DNA-templated transcription"/>
    <property type="evidence" value="ECO:0007669"/>
    <property type="project" value="InterPro"/>
</dbReference>
<evidence type="ECO:0000256" key="5">
    <source>
        <dbReference type="ARBA" id="ARBA00023015"/>
    </source>
</evidence>
<keyword evidence="8" id="KW-0539">Nucleus</keyword>
<evidence type="ECO:0000256" key="8">
    <source>
        <dbReference type="ARBA" id="ARBA00023242"/>
    </source>
</evidence>
<dbReference type="GO" id="GO:0003677">
    <property type="term" value="F:DNA binding"/>
    <property type="evidence" value="ECO:0007669"/>
    <property type="project" value="UniProtKB-KW"/>
</dbReference>
<dbReference type="Proteomes" id="UP000182334">
    <property type="component" value="Chromosome II"/>
</dbReference>
<dbReference type="CDD" id="cd12148">
    <property type="entry name" value="fungal_TF_MHR"/>
    <property type="match status" value="1"/>
</dbReference>
<evidence type="ECO:0000256" key="7">
    <source>
        <dbReference type="ARBA" id="ARBA00023163"/>
    </source>
</evidence>
<dbReference type="SMART" id="SM00906">
    <property type="entry name" value="Fungal_trans"/>
    <property type="match status" value="1"/>
</dbReference>
<dbReference type="GO" id="GO:0000981">
    <property type="term" value="F:DNA-binding transcription factor activity, RNA polymerase II-specific"/>
    <property type="evidence" value="ECO:0007669"/>
    <property type="project" value="InterPro"/>
</dbReference>
<feature type="domain" description="Zn(2)-C6 fungal-type" evidence="10">
    <location>
        <begin position="27"/>
        <end position="59"/>
    </location>
</feature>
<dbReference type="PANTHER" id="PTHR31668">
    <property type="entry name" value="GLUCOSE TRANSPORT TRANSCRIPTION REGULATOR RGT1-RELATED-RELATED"/>
    <property type="match status" value="1"/>
</dbReference>
<protein>
    <submittedName>
        <fullName evidence="11">CIC11C00000003597</fullName>
    </submittedName>
</protein>
<evidence type="ECO:0000256" key="1">
    <source>
        <dbReference type="ARBA" id="ARBA00004123"/>
    </source>
</evidence>
<dbReference type="GO" id="GO:0005634">
    <property type="term" value="C:nucleus"/>
    <property type="evidence" value="ECO:0007669"/>
    <property type="project" value="UniProtKB-SubCell"/>
</dbReference>
<feature type="compositionally biased region" description="Polar residues" evidence="9">
    <location>
        <begin position="1"/>
        <end position="10"/>
    </location>
</feature>
<keyword evidence="6" id="KW-0238">DNA-binding</keyword>
<dbReference type="STRING" id="45354.A0A1L0BCS9"/>
<name>A0A1L0BCS9_9ASCO</name>
<keyword evidence="5" id="KW-0805">Transcription regulation</keyword>
<dbReference type="InterPro" id="IPR050797">
    <property type="entry name" value="Carb_Metab_Trans_Reg"/>
</dbReference>
<feature type="region of interest" description="Disordered" evidence="9">
    <location>
        <begin position="674"/>
        <end position="696"/>
    </location>
</feature>
<keyword evidence="12" id="KW-1185">Reference proteome</keyword>
<dbReference type="InterPro" id="IPR036864">
    <property type="entry name" value="Zn2-C6_fun-type_DNA-bd_sf"/>
</dbReference>
<sequence length="696" mass="78062">MDNSSSSQMGSEIAKTDGKKRGKYGRPCDMCASRRVRCVFRDDSPRCVGCQAHGAECTNKRVRKKLGPKSIRRKHEGDEMPFLQRLFSAENPKETDGLTSSDSQQFSHDLMDQPRPGDDLFNCFEHSPNKGTANIPVDMLLPYLQVYQTWFYGYWPVLSVADLMLTMACNSTMDNQVQYIELNESNAMSYALACAVCAAIATQISFVSQSDKVISIQSGLPPQVYADEAKRVRNLFDYSSNPNVVTLISSFFLYAHYVNHKGKAQQAIVYLREAISMCQILGFHEPTAYVNKSAAEIHRWKKIYYMLLVTERFMCFEDGMPVILESCIELPLLENEEYPSLLAGFTELVKVFSIPDKNFFGEINHKSGHMKVDLFRDYLQSHGINDKKKWIQKVQLKLVKPLNPHIKISDSQTLNIILSQSWIQAIAWHITSENGLIKYMDDETDCFSVNFPLKIARDFLAATSGLPSFAFESNGPGICVKLLEIANSLTFAIQKSSKQYLMADSLETIFGLVNQFKNDVTLPLDVYNKVGTLIASFKNFVPRNLRMPDLYQHHATVEELFDDDEEGSSTHIENSVPQIGQVNDVNNNNSGRVVGQVEAEPEQFFDVGQGSFGLSPNGSITDLVAAISPTNFGTSQQRYVQAWNNMNILGKLSPVGSGATLASIFMQNSTSFRHDKSRMTSSEGQDDQKGTTFTFV</sequence>
<evidence type="ECO:0000256" key="3">
    <source>
        <dbReference type="ARBA" id="ARBA00022723"/>
    </source>
</evidence>
<keyword evidence="3" id="KW-0479">Metal-binding</keyword>
<reference evidence="11 12" key="1">
    <citation type="submission" date="2016-10" db="EMBL/GenBank/DDBJ databases">
        <authorList>
            <person name="de Groot N.N."/>
        </authorList>
    </citation>
    <scope>NUCLEOTIDE SEQUENCE [LARGE SCALE GENOMIC DNA]</scope>
    <source>
        <strain evidence="11 12">CBS 141442</strain>
    </source>
</reference>
<dbReference type="CDD" id="cd00067">
    <property type="entry name" value="GAL4"/>
    <property type="match status" value="1"/>
</dbReference>
<evidence type="ECO:0000256" key="6">
    <source>
        <dbReference type="ARBA" id="ARBA00023125"/>
    </source>
</evidence>
<evidence type="ECO:0000256" key="9">
    <source>
        <dbReference type="SAM" id="MobiDB-lite"/>
    </source>
</evidence>
<proteinExistence type="inferred from homology"/>
<dbReference type="EMBL" id="LT635757">
    <property type="protein sequence ID" value="SGZ49439.1"/>
    <property type="molecule type" value="Genomic_DNA"/>
</dbReference>
<accession>A0A1L0BCS9</accession>
<dbReference type="PROSITE" id="PS00463">
    <property type="entry name" value="ZN2_CY6_FUNGAL_1"/>
    <property type="match status" value="1"/>
</dbReference>